<dbReference type="Pfam" id="PF09836">
    <property type="entry name" value="DUF2063"/>
    <property type="match status" value="1"/>
</dbReference>
<reference evidence="3" key="1">
    <citation type="submission" date="2016-10" db="EMBL/GenBank/DDBJ databases">
        <authorList>
            <person name="Varghese N."/>
            <person name="Submissions S."/>
        </authorList>
    </citation>
    <scope>NUCLEOTIDE SEQUENCE [LARGE SCALE GENOMIC DNA]</scope>
    <source>
        <strain evidence="3">ATCC 700689</strain>
    </source>
</reference>
<evidence type="ECO:0000259" key="1">
    <source>
        <dbReference type="Pfam" id="PF09836"/>
    </source>
</evidence>
<dbReference type="EMBL" id="FNCO01000008">
    <property type="protein sequence ID" value="SDH78376.1"/>
    <property type="molecule type" value="Genomic_DNA"/>
</dbReference>
<dbReference type="OrthoDB" id="343356at2"/>
<evidence type="ECO:0000313" key="3">
    <source>
        <dbReference type="Proteomes" id="UP000182894"/>
    </source>
</evidence>
<proteinExistence type="predicted"/>
<protein>
    <submittedName>
        <fullName evidence="2">Putative DNA-binding domain-containing protein</fullName>
    </submittedName>
</protein>
<keyword evidence="3" id="KW-1185">Reference proteome</keyword>
<dbReference type="Proteomes" id="UP000182894">
    <property type="component" value="Unassembled WGS sequence"/>
</dbReference>
<accession>A0A1G8F8A0</accession>
<dbReference type="InterPro" id="IPR018640">
    <property type="entry name" value="DUF2063"/>
</dbReference>
<name>A0A1G8F8A0_9PSED</name>
<organism evidence="2 3">
    <name type="scientific">Pseudomonas abietaniphila</name>
    <dbReference type="NCBI Taxonomy" id="89065"/>
    <lineage>
        <taxon>Bacteria</taxon>
        <taxon>Pseudomonadati</taxon>
        <taxon>Pseudomonadota</taxon>
        <taxon>Gammaproteobacteria</taxon>
        <taxon>Pseudomonadales</taxon>
        <taxon>Pseudomonadaceae</taxon>
        <taxon>Pseudomonas</taxon>
    </lineage>
</organism>
<keyword evidence="2" id="KW-0238">DNA-binding</keyword>
<dbReference type="GO" id="GO:0003677">
    <property type="term" value="F:DNA binding"/>
    <property type="evidence" value="ECO:0007669"/>
    <property type="project" value="UniProtKB-KW"/>
</dbReference>
<feature type="domain" description="Putative DNA-binding" evidence="1">
    <location>
        <begin position="5"/>
        <end position="91"/>
    </location>
</feature>
<dbReference type="STRING" id="89065.SAMN05216605_108129"/>
<sequence>MTLAEMQRDFQSWLVDASEDAADRLSVHAAAGLAVYQNNYRAQLVSCLEHAFPQLRTWLGEEAFRHTAIDHIDHCPPYAWTLDAYAEHFGETLRRRFPENPDIHELAWIEQALSEAFVARDATPLSPDALATVDWDHARLCFTPSLRIQVMTTNVEAVWSALCEGRTPPDSEMLAEAGGLIVWRRGFTSRLREVDAVEYLALVQLQQNGSFIDLCEMLVARLGEQEGVARAGALLASWLGSELIIDVEAAEE</sequence>
<dbReference type="RefSeq" id="WP_074753645.1">
    <property type="nucleotide sequence ID" value="NZ_FNCO01000008.1"/>
</dbReference>
<gene>
    <name evidence="2" type="ORF">SAMN05216605_108129</name>
</gene>
<evidence type="ECO:0000313" key="2">
    <source>
        <dbReference type="EMBL" id="SDH78376.1"/>
    </source>
</evidence>
<dbReference type="Gene3D" id="1.10.150.690">
    <property type="entry name" value="DUF2063"/>
    <property type="match status" value="1"/>
</dbReference>
<dbReference type="AlphaFoldDB" id="A0A1G8F8A0"/>
<dbReference type="InterPro" id="IPR044922">
    <property type="entry name" value="DUF2063_N_sf"/>
</dbReference>